<dbReference type="EMBL" id="CALNXI010003052">
    <property type="protein sequence ID" value="CAH3191976.1"/>
    <property type="molecule type" value="Genomic_DNA"/>
</dbReference>
<gene>
    <name evidence="2" type="ORF">PEVE_00022993</name>
</gene>
<feature type="compositionally biased region" description="Acidic residues" evidence="1">
    <location>
        <begin position="184"/>
        <end position="193"/>
    </location>
</feature>
<evidence type="ECO:0000256" key="1">
    <source>
        <dbReference type="SAM" id="MobiDB-lite"/>
    </source>
</evidence>
<proteinExistence type="predicted"/>
<feature type="compositionally biased region" description="Polar residues" evidence="1">
    <location>
        <begin position="232"/>
        <end position="258"/>
    </location>
</feature>
<name>A0ABN8SMS3_9CNID</name>
<dbReference type="Proteomes" id="UP001159427">
    <property type="component" value="Unassembled WGS sequence"/>
</dbReference>
<sequence>ERIAVARDVYESWRKMKCMCVYSSDTAFARHLLSLEMRRKAGLLGIVASKSGVRGRGTKEAPLSVQSPRKRLDLGSSGEIQDPFYPGVTSTPSKCRDMPMQKTPVVLQNTVGCCFLFIFDADVDVTGSEVTTAGDTSFILEEGEVTILLNKDDQDSDSYCDTSSDSDDPTFDLNYLGDALQELDEDLDDDSELSTDSKEDMFYREEESGDEISTIGSSRATDKDQSALPSPLQLSVATQTDSSIAETPSSPETSTALPSLQPVPYVKNALRASKFNRLGEQACLSKEITLVVGTKIGSAKNMEKVSQWADHIINHFWYCCKMASKETSSDEEALRRMKVICT</sequence>
<accession>A0ABN8SMS3</accession>
<evidence type="ECO:0000313" key="2">
    <source>
        <dbReference type="EMBL" id="CAH3191976.1"/>
    </source>
</evidence>
<keyword evidence="3" id="KW-1185">Reference proteome</keyword>
<protein>
    <submittedName>
        <fullName evidence="2">Uncharacterized protein</fullName>
    </submittedName>
</protein>
<organism evidence="2 3">
    <name type="scientific">Porites evermanni</name>
    <dbReference type="NCBI Taxonomy" id="104178"/>
    <lineage>
        <taxon>Eukaryota</taxon>
        <taxon>Metazoa</taxon>
        <taxon>Cnidaria</taxon>
        <taxon>Anthozoa</taxon>
        <taxon>Hexacorallia</taxon>
        <taxon>Scleractinia</taxon>
        <taxon>Fungiina</taxon>
        <taxon>Poritidae</taxon>
        <taxon>Porites</taxon>
    </lineage>
</organism>
<feature type="non-terminal residue" evidence="2">
    <location>
        <position position="1"/>
    </location>
</feature>
<reference evidence="2 3" key="1">
    <citation type="submission" date="2022-05" db="EMBL/GenBank/DDBJ databases">
        <authorList>
            <consortium name="Genoscope - CEA"/>
            <person name="William W."/>
        </authorList>
    </citation>
    <scope>NUCLEOTIDE SEQUENCE [LARGE SCALE GENOMIC DNA]</scope>
</reference>
<feature type="region of interest" description="Disordered" evidence="1">
    <location>
        <begin position="184"/>
        <end position="259"/>
    </location>
</feature>
<feature type="compositionally biased region" description="Basic and acidic residues" evidence="1">
    <location>
        <begin position="195"/>
        <end position="206"/>
    </location>
</feature>
<comment type="caution">
    <text evidence="2">The sequence shown here is derived from an EMBL/GenBank/DDBJ whole genome shotgun (WGS) entry which is preliminary data.</text>
</comment>
<evidence type="ECO:0000313" key="3">
    <source>
        <dbReference type="Proteomes" id="UP001159427"/>
    </source>
</evidence>